<dbReference type="Gene3D" id="3.40.50.720">
    <property type="entry name" value="NAD(P)-binding Rossmann-like Domain"/>
    <property type="match status" value="1"/>
</dbReference>
<dbReference type="InterPro" id="IPR036291">
    <property type="entry name" value="NAD(P)-bd_dom_sf"/>
</dbReference>
<protein>
    <recommendedName>
        <fullName evidence="4">RCK N-terminal domain-containing protein</fullName>
    </recommendedName>
</protein>
<keyword evidence="3" id="KW-0472">Membrane</keyword>
<reference evidence="5 6" key="1">
    <citation type="submission" date="2017-04" db="EMBL/GenBank/DDBJ databases">
        <title>Complete genome of Campylobacter concisus ATCC 33237T and draft genomes for an additional eight well characterized C. concisus strains.</title>
        <authorList>
            <person name="Cornelius A.J."/>
            <person name="Miller W.G."/>
            <person name="Lastovica A.J."/>
            <person name="On S.L."/>
            <person name="French N.P."/>
            <person name="Vandenberg O."/>
            <person name="Biggs P.J."/>
        </authorList>
    </citation>
    <scope>NUCLEOTIDE SEQUENCE [LARGE SCALE GENOMIC DNA]</scope>
    <source>
        <strain evidence="5 6">Lasto127.99</strain>
    </source>
</reference>
<keyword evidence="1" id="KW-0813">Transport</keyword>
<dbReference type="PANTHER" id="PTHR43833:SF5">
    <property type="entry name" value="TRK SYSTEM POTASSIUM UPTAKE PROTEIN TRKA"/>
    <property type="match status" value="1"/>
</dbReference>
<evidence type="ECO:0000259" key="4">
    <source>
        <dbReference type="PROSITE" id="PS51201"/>
    </source>
</evidence>
<dbReference type="AlphaFoldDB" id="A0A1Y5NGI2"/>
<dbReference type="SUPFAM" id="SSF51735">
    <property type="entry name" value="NAD(P)-binding Rossmann-fold domains"/>
    <property type="match status" value="1"/>
</dbReference>
<evidence type="ECO:0000256" key="1">
    <source>
        <dbReference type="ARBA" id="ARBA00022448"/>
    </source>
</evidence>
<evidence type="ECO:0000256" key="3">
    <source>
        <dbReference type="SAM" id="Phobius"/>
    </source>
</evidence>
<dbReference type="RefSeq" id="WP_087581172.1">
    <property type="nucleotide sequence ID" value="NZ_NDYQ01000003.1"/>
</dbReference>
<sequence length="658" mass="75537">MKFDLKRYYRSFIYSNLNDTTMLICGILTVFFSLLGHSIENGFFSGFLKSAYQTLALLLGNYDFKATNIVSKCSLYIAIVFTLFFYCSVFIKLLGKKLRTWCFLKFFAKNHIVICGAGDMGYALAKDILNKHQDKKLLVVDINPTNDNVNSICTLGGYAISGNAIDKDVLNKLNITKAEKIILMTGKDISNLEILDAITKVIPEADKNDPDNEKNIYIHLESKENYEILPSIKRSGINIRVFSVYNNAAQTLFMKHPLGENVDTIDNDSVNLAIVGFDAAGLSVLYRALALGHFFNGKPLNVTIFDNNHEKKRAEFLKLYPINLKAGGIINWNIDFKDDGELFNKDGIENFTQIIFCKTNVQASLTDIARIIKNQSAHLKNKQFFIFIDKHDGIKGIANDIKIDNKNKMDIIPFGNFSQICSYDVVVNEIYDKMAIRADQRYNQLHEPEYETNWGDLSPFLQDSNRMQVEHLPIKLKVLNHLLENSQNKVLPKYGDIENEANNRWYSLNGKPTSDKKKTDIWEDIQKAKILATYISPDDIEKLAKMEKHRWNAFHILNGWTTLPKPEGKDYPDRKDKNKKEHALLIGWNELEEASKYIVEDGIKKNHNYKSDDVETVMRAYDMIVSAFEDDKILQDENSIYCEEIFEFKQKIDNIKNK</sequence>
<keyword evidence="2" id="KW-0406">Ion transport</keyword>
<dbReference type="InterPro" id="IPR050721">
    <property type="entry name" value="Trk_Ktr_HKT_K-transport"/>
</dbReference>
<feature type="domain" description="RCK N-terminal" evidence="4">
    <location>
        <begin position="109"/>
        <end position="241"/>
    </location>
</feature>
<dbReference type="PANTHER" id="PTHR43833">
    <property type="entry name" value="POTASSIUM CHANNEL PROTEIN 2-RELATED-RELATED"/>
    <property type="match status" value="1"/>
</dbReference>
<feature type="transmembrane region" description="Helical" evidence="3">
    <location>
        <begin position="21"/>
        <end position="39"/>
    </location>
</feature>
<dbReference type="InterPro" id="IPR003148">
    <property type="entry name" value="RCK_N"/>
</dbReference>
<accession>A0A1Y5NGI2</accession>
<proteinExistence type="predicted"/>
<keyword evidence="3" id="KW-1133">Transmembrane helix</keyword>
<keyword evidence="3" id="KW-0812">Transmembrane</keyword>
<dbReference type="GO" id="GO:0006813">
    <property type="term" value="P:potassium ion transport"/>
    <property type="evidence" value="ECO:0007669"/>
    <property type="project" value="InterPro"/>
</dbReference>
<dbReference type="EMBL" id="NDYQ01000003">
    <property type="protein sequence ID" value="OUT18574.1"/>
    <property type="molecule type" value="Genomic_DNA"/>
</dbReference>
<dbReference type="Gene3D" id="6.20.350.10">
    <property type="match status" value="1"/>
</dbReference>
<dbReference type="Pfam" id="PF02254">
    <property type="entry name" value="TrkA_N"/>
    <property type="match status" value="1"/>
</dbReference>
<comment type="caution">
    <text evidence="5">The sequence shown here is derived from an EMBL/GenBank/DDBJ whole genome shotgun (WGS) entry which is preliminary data.</text>
</comment>
<evidence type="ECO:0000313" key="6">
    <source>
        <dbReference type="Proteomes" id="UP000195893"/>
    </source>
</evidence>
<dbReference type="Proteomes" id="UP000195893">
    <property type="component" value="Unassembled WGS sequence"/>
</dbReference>
<evidence type="ECO:0000313" key="5">
    <source>
        <dbReference type="EMBL" id="OUT18574.1"/>
    </source>
</evidence>
<name>A0A1Y5NGI2_9BACT</name>
<evidence type="ECO:0000256" key="2">
    <source>
        <dbReference type="ARBA" id="ARBA00023065"/>
    </source>
</evidence>
<feature type="transmembrane region" description="Helical" evidence="3">
    <location>
        <begin position="75"/>
        <end position="95"/>
    </location>
</feature>
<organism evidence="5 6">
    <name type="scientific">Campylobacter concisus</name>
    <dbReference type="NCBI Taxonomy" id="199"/>
    <lineage>
        <taxon>Bacteria</taxon>
        <taxon>Pseudomonadati</taxon>
        <taxon>Campylobacterota</taxon>
        <taxon>Epsilonproteobacteria</taxon>
        <taxon>Campylobacterales</taxon>
        <taxon>Campylobacteraceae</taxon>
        <taxon>Campylobacter</taxon>
    </lineage>
</organism>
<dbReference type="PROSITE" id="PS51201">
    <property type="entry name" value="RCK_N"/>
    <property type="match status" value="1"/>
</dbReference>
<gene>
    <name evidence="5" type="ORF">B9N60_02655</name>
</gene>